<evidence type="ECO:0000256" key="2">
    <source>
        <dbReference type="PROSITE-ProRule" id="PRU01282"/>
    </source>
</evidence>
<dbReference type="InterPro" id="IPR036249">
    <property type="entry name" value="Thioredoxin-like_sf"/>
</dbReference>
<sequence>MATTVYGIPNCDTVKKARVWLDGQAVGYRFHNWKTDGVDGDVLNRAIAQHGWERVLNRQGTTFRKLPEEERASLDAATALRIMQEHPSTIKRPILVVDDVIAVGFSPDGFQQALEAAGRQEAAQEGAQGN</sequence>
<evidence type="ECO:0000313" key="4">
    <source>
        <dbReference type="Proteomes" id="UP000308038"/>
    </source>
</evidence>
<dbReference type="InterPro" id="IPR006504">
    <property type="entry name" value="Tscrpt_reg_Spx/MgsR"/>
</dbReference>
<dbReference type="PANTHER" id="PTHR30041:SF8">
    <property type="entry name" value="PROTEIN YFFB"/>
    <property type="match status" value="1"/>
</dbReference>
<accession>A0ABY2QFH0</accession>
<dbReference type="InterPro" id="IPR006660">
    <property type="entry name" value="Arsenate_reductase-like"/>
</dbReference>
<dbReference type="NCBIfam" id="NF008107">
    <property type="entry name" value="PRK10853.1"/>
    <property type="match status" value="1"/>
</dbReference>
<comment type="caution">
    <text evidence="3">The sequence shown here is derived from an EMBL/GenBank/DDBJ whole genome shotgun (WGS) entry which is preliminary data.</text>
</comment>
<dbReference type="SUPFAM" id="SSF52833">
    <property type="entry name" value="Thioredoxin-like"/>
    <property type="match status" value="1"/>
</dbReference>
<name>A0ABY2QFH0_9SPHN</name>
<dbReference type="Gene3D" id="3.40.30.10">
    <property type="entry name" value="Glutaredoxin"/>
    <property type="match status" value="1"/>
</dbReference>
<evidence type="ECO:0000256" key="1">
    <source>
        <dbReference type="ARBA" id="ARBA00007198"/>
    </source>
</evidence>
<dbReference type="CDD" id="cd03035">
    <property type="entry name" value="ArsC_Yffb"/>
    <property type="match status" value="1"/>
</dbReference>
<reference evidence="3 4" key="1">
    <citation type="submission" date="2019-04" db="EMBL/GenBank/DDBJ databases">
        <title>Microbes associate with the intestines of laboratory mice.</title>
        <authorList>
            <person name="Navarre W."/>
            <person name="Wong E."/>
            <person name="Huang K.C."/>
            <person name="Tropini C."/>
            <person name="Ng K."/>
            <person name="Yu B."/>
        </authorList>
    </citation>
    <scope>NUCLEOTIDE SEQUENCE [LARGE SCALE GENOMIC DNA]</scope>
    <source>
        <strain evidence="3 4">NM83_B4-11</strain>
    </source>
</reference>
<dbReference type="PROSITE" id="PS51353">
    <property type="entry name" value="ARSC"/>
    <property type="match status" value="1"/>
</dbReference>
<dbReference type="Pfam" id="PF03960">
    <property type="entry name" value="ArsC"/>
    <property type="match status" value="1"/>
</dbReference>
<evidence type="ECO:0000313" key="3">
    <source>
        <dbReference type="EMBL" id="THG39317.1"/>
    </source>
</evidence>
<dbReference type="RefSeq" id="WP_046408670.1">
    <property type="nucleotide sequence ID" value="NZ_SSTI01000008.1"/>
</dbReference>
<protein>
    <submittedName>
        <fullName evidence="3">ArsC family reductase</fullName>
    </submittedName>
</protein>
<dbReference type="Proteomes" id="UP000308038">
    <property type="component" value="Unassembled WGS sequence"/>
</dbReference>
<proteinExistence type="inferred from homology"/>
<dbReference type="NCBIfam" id="TIGR01617">
    <property type="entry name" value="arsC_related"/>
    <property type="match status" value="1"/>
</dbReference>
<keyword evidence="4" id="KW-1185">Reference proteome</keyword>
<comment type="similarity">
    <text evidence="1 2">Belongs to the ArsC family.</text>
</comment>
<organism evidence="3 4">
    <name type="scientific">Sphingomonas olei</name>
    <dbReference type="NCBI Taxonomy" id="1886787"/>
    <lineage>
        <taxon>Bacteria</taxon>
        <taxon>Pseudomonadati</taxon>
        <taxon>Pseudomonadota</taxon>
        <taxon>Alphaproteobacteria</taxon>
        <taxon>Sphingomonadales</taxon>
        <taxon>Sphingomonadaceae</taxon>
        <taxon>Sphingomonas</taxon>
    </lineage>
</organism>
<gene>
    <name evidence="3" type="ORF">E5988_11510</name>
</gene>
<dbReference type="PANTHER" id="PTHR30041">
    <property type="entry name" value="ARSENATE REDUCTASE"/>
    <property type="match status" value="1"/>
</dbReference>
<dbReference type="EMBL" id="SSTI01000008">
    <property type="protein sequence ID" value="THG39317.1"/>
    <property type="molecule type" value="Genomic_DNA"/>
</dbReference>